<evidence type="ECO:0000256" key="7">
    <source>
        <dbReference type="SAM" id="Phobius"/>
    </source>
</evidence>
<evidence type="ECO:0000256" key="3">
    <source>
        <dbReference type="ARBA" id="ARBA00022475"/>
    </source>
</evidence>
<feature type="domain" description="Membrane transport protein MMPL" evidence="8">
    <location>
        <begin position="415"/>
        <end position="719"/>
    </location>
</feature>
<dbReference type="Gene3D" id="1.20.1640.10">
    <property type="entry name" value="Multidrug efflux transporter AcrB transmembrane domain"/>
    <property type="match status" value="2"/>
</dbReference>
<dbReference type="EMBL" id="JBHLVF010000011">
    <property type="protein sequence ID" value="MFC0391499.1"/>
    <property type="molecule type" value="Genomic_DNA"/>
</dbReference>
<evidence type="ECO:0000256" key="6">
    <source>
        <dbReference type="ARBA" id="ARBA00023136"/>
    </source>
</evidence>
<evidence type="ECO:0000256" key="2">
    <source>
        <dbReference type="ARBA" id="ARBA00010157"/>
    </source>
</evidence>
<dbReference type="InterPro" id="IPR004869">
    <property type="entry name" value="MMPL_dom"/>
</dbReference>
<feature type="transmembrane region" description="Helical" evidence="7">
    <location>
        <begin position="587"/>
        <end position="609"/>
    </location>
</feature>
<proteinExistence type="inferred from homology"/>
<keyword evidence="4 7" id="KW-0812">Transmembrane</keyword>
<evidence type="ECO:0000256" key="1">
    <source>
        <dbReference type="ARBA" id="ARBA00004651"/>
    </source>
</evidence>
<protein>
    <submittedName>
        <fullName evidence="9">MMPL family transporter</fullName>
    </submittedName>
</protein>
<comment type="subcellular location">
    <subcellularLocation>
        <location evidence="1">Cell membrane</location>
        <topology evidence="1">Multi-pass membrane protein</topology>
    </subcellularLocation>
</comment>
<comment type="similarity">
    <text evidence="2">Belongs to the resistance-nodulation-cell division (RND) (TC 2.A.6) family. MmpL subfamily.</text>
</comment>
<name>A0ABV6J7R5_9BACL</name>
<keyword evidence="10" id="KW-1185">Reference proteome</keyword>
<evidence type="ECO:0000313" key="10">
    <source>
        <dbReference type="Proteomes" id="UP001589818"/>
    </source>
</evidence>
<feature type="transmembrane region" description="Helical" evidence="7">
    <location>
        <begin position="661"/>
        <end position="684"/>
    </location>
</feature>
<evidence type="ECO:0000313" key="9">
    <source>
        <dbReference type="EMBL" id="MFC0391499.1"/>
    </source>
</evidence>
<dbReference type="PANTHER" id="PTHR33406:SF6">
    <property type="entry name" value="MEMBRANE PROTEIN YDGH-RELATED"/>
    <property type="match status" value="1"/>
</dbReference>
<feature type="transmembrane region" description="Helical" evidence="7">
    <location>
        <begin position="193"/>
        <end position="210"/>
    </location>
</feature>
<evidence type="ECO:0000256" key="5">
    <source>
        <dbReference type="ARBA" id="ARBA00022989"/>
    </source>
</evidence>
<feature type="transmembrane region" description="Helical" evidence="7">
    <location>
        <begin position="215"/>
        <end position="231"/>
    </location>
</feature>
<reference evidence="9 10" key="1">
    <citation type="submission" date="2024-09" db="EMBL/GenBank/DDBJ databases">
        <authorList>
            <person name="Sun Q."/>
            <person name="Mori K."/>
        </authorList>
    </citation>
    <scope>NUCLEOTIDE SEQUENCE [LARGE SCALE GENOMIC DNA]</scope>
    <source>
        <strain evidence="9 10">CCM 4839</strain>
    </source>
</reference>
<keyword evidence="5 7" id="KW-1133">Transmembrane helix</keyword>
<accession>A0ABV6J7R5</accession>
<dbReference type="InterPro" id="IPR050545">
    <property type="entry name" value="Mycobact_MmpL"/>
</dbReference>
<evidence type="ECO:0000259" key="8">
    <source>
        <dbReference type="Pfam" id="PF03176"/>
    </source>
</evidence>
<dbReference type="Pfam" id="PF03176">
    <property type="entry name" value="MMPL"/>
    <property type="match status" value="2"/>
</dbReference>
<dbReference type="RefSeq" id="WP_256555363.1">
    <property type="nucleotide sequence ID" value="NZ_JANHOF010000006.1"/>
</dbReference>
<keyword evidence="3" id="KW-1003">Cell membrane</keyword>
<feature type="transmembrane region" description="Helical" evidence="7">
    <location>
        <begin position="388"/>
        <end position="409"/>
    </location>
</feature>
<feature type="transmembrane region" description="Helical" evidence="7">
    <location>
        <begin position="251"/>
        <end position="273"/>
    </location>
</feature>
<feature type="transmembrane region" description="Helical" evidence="7">
    <location>
        <begin position="690"/>
        <end position="721"/>
    </location>
</feature>
<feature type="transmembrane region" description="Helical" evidence="7">
    <location>
        <begin position="294"/>
        <end position="317"/>
    </location>
</feature>
<dbReference type="SUPFAM" id="SSF82866">
    <property type="entry name" value="Multidrug efflux transporter AcrB transmembrane domain"/>
    <property type="match status" value="2"/>
</dbReference>
<feature type="transmembrane region" description="Helical" evidence="7">
    <location>
        <begin position="323"/>
        <end position="350"/>
    </location>
</feature>
<feature type="transmembrane region" description="Helical" evidence="7">
    <location>
        <begin position="561"/>
        <end position="578"/>
    </location>
</feature>
<feature type="transmembrane region" description="Helical" evidence="7">
    <location>
        <begin position="621"/>
        <end position="640"/>
    </location>
</feature>
<sequence length="727" mass="80027">MIPPFMNKFIQYVTSQRGAKLTILFWLLLVLVLTATAPTAKQYAANAGEGHIKGSNPSAEAKQLMEEHFPSSEGMAALLVFHSDSVITAEEEQKLEAFSLWLSSDKKPSSIASAVPFHALPEAARDQMISKDRSTVLLTVNFQEGISSEHVMDALDEVAAYWSEHGTDQLRLEMTGPAAIAADTLSLFRNADFVLMIATVVLILVLLIVIYRSPLLAIFPLIIAGIVYMAVDRLIGLSGKFGLFDIDKQSLSIMMILLFAVITDYCLFVFSRYREALLDHDSKYTAMGKAMTHVAEPILFSGGTVLIAMLALFASVFKPYHGFAPVFSIAVAIILLAGLTLIPALFALLGRRAFWPFMPKVGTRVTRARVPFWEKVGTFVTGKPKLTLMLLGLPLLLLSFNALGTHYSFNLMKSFPSDTPSRVGFELLEKQYPQGELAPVTVILKSDQAFQADSALLEKLQLLGQQLNAQGELDSMMPDPARLDAAGLESLISDNRHVLSFKAVLKVNPYEKEALDVVERWQNNSGSILNDSGFDSVLDSLHFGGQTAEQLDVRAMNQRDTIVIFTLIAVLITAMLGFQTGSIRMPVYMMLTILLSYAATIGLTWFVFHTLLDYDSFSYRIPVYTFVFMVALGVDYNIMLVSRIKEEARKFAWREAVRRGVASTGGVISSAGIILAATFGVLITQPIQELFLFGFAMAAGILIDTFLVRGMLLPAIMTIGFKNKPSK</sequence>
<keyword evidence="6 7" id="KW-0472">Membrane</keyword>
<dbReference type="PANTHER" id="PTHR33406">
    <property type="entry name" value="MEMBRANE PROTEIN MJ1562-RELATED"/>
    <property type="match status" value="1"/>
</dbReference>
<gene>
    <name evidence="9" type="ORF">ACFFJ8_08940</name>
</gene>
<evidence type="ECO:0000256" key="4">
    <source>
        <dbReference type="ARBA" id="ARBA00022692"/>
    </source>
</evidence>
<organism evidence="9 10">
    <name type="scientific">Paenibacillus mendelii</name>
    <dbReference type="NCBI Taxonomy" id="206163"/>
    <lineage>
        <taxon>Bacteria</taxon>
        <taxon>Bacillati</taxon>
        <taxon>Bacillota</taxon>
        <taxon>Bacilli</taxon>
        <taxon>Bacillales</taxon>
        <taxon>Paenibacillaceae</taxon>
        <taxon>Paenibacillus</taxon>
    </lineage>
</organism>
<comment type="caution">
    <text evidence="9">The sequence shown here is derived from an EMBL/GenBank/DDBJ whole genome shotgun (WGS) entry which is preliminary data.</text>
</comment>
<feature type="domain" description="Membrane transport protein MMPL" evidence="8">
    <location>
        <begin position="55"/>
        <end position="386"/>
    </location>
</feature>
<dbReference type="Proteomes" id="UP001589818">
    <property type="component" value="Unassembled WGS sequence"/>
</dbReference>